<dbReference type="AlphaFoldDB" id="A0A8H3FTL8"/>
<sequence length="334" mass="37623">MKWLQSCTVAQLQSIARSIGSNTGGKKDVLRSHVLDELQHDRFTLPSGNGRSGPSQHKIVSIDMGIRNLAICSITVSERRHPNQPLAVPVVQNWERIAISKKANADIPEEGTDGSIAKEAFDPQTYAQYAYDLVVKRIMTYQPTQILIERQRFRSMGGSAVQEWTLRVNMFEAMIYATLRTLSEIKLWQGLVYPVAPAKVSKFWLEDDNDEHAKLATSKSLKTKSAKIALVGDWLYKGQLFELQGEAAVTARAYQMKLARRRERKGAAKQMATAEQSQVPHDIGKLDDLADCLMQAIAWIQWEKNRRALRSGEPKVMGSVHFASENRSRSRKSK</sequence>
<gene>
    <name evidence="2" type="ORF">HETSPECPRED_008253</name>
</gene>
<protein>
    <recommendedName>
        <fullName evidence="1">Mitochondrial resolvase Ydc2 catalytic domain-containing protein</fullName>
    </recommendedName>
</protein>
<accession>A0A8H3FTL8</accession>
<proteinExistence type="predicted"/>
<evidence type="ECO:0000259" key="1">
    <source>
        <dbReference type="Pfam" id="PF09159"/>
    </source>
</evidence>
<dbReference type="EMBL" id="CAJPDS010000061">
    <property type="protein sequence ID" value="CAF9932021.1"/>
    <property type="molecule type" value="Genomic_DNA"/>
</dbReference>
<dbReference type="GO" id="GO:0004520">
    <property type="term" value="F:DNA endonuclease activity"/>
    <property type="evidence" value="ECO:0007669"/>
    <property type="project" value="TreeGrafter"/>
</dbReference>
<dbReference type="InterPro" id="IPR039197">
    <property type="entry name" value="Mrs1/Cce1"/>
</dbReference>
<dbReference type="OrthoDB" id="5552842at2759"/>
<dbReference type="GO" id="GO:0005739">
    <property type="term" value="C:mitochondrion"/>
    <property type="evidence" value="ECO:0007669"/>
    <property type="project" value="TreeGrafter"/>
</dbReference>
<dbReference type="CDD" id="cd16963">
    <property type="entry name" value="CCE1"/>
    <property type="match status" value="1"/>
</dbReference>
<reference evidence="2" key="1">
    <citation type="submission" date="2021-03" db="EMBL/GenBank/DDBJ databases">
        <authorList>
            <person name="Tagirdzhanova G."/>
        </authorList>
    </citation>
    <scope>NUCLEOTIDE SEQUENCE</scope>
</reference>
<evidence type="ECO:0000313" key="2">
    <source>
        <dbReference type="EMBL" id="CAF9932021.1"/>
    </source>
</evidence>
<dbReference type="Gene3D" id="3.30.420.10">
    <property type="entry name" value="Ribonuclease H-like superfamily/Ribonuclease H"/>
    <property type="match status" value="1"/>
</dbReference>
<organism evidence="2 3">
    <name type="scientific">Heterodermia speciosa</name>
    <dbReference type="NCBI Taxonomy" id="116794"/>
    <lineage>
        <taxon>Eukaryota</taxon>
        <taxon>Fungi</taxon>
        <taxon>Dikarya</taxon>
        <taxon>Ascomycota</taxon>
        <taxon>Pezizomycotina</taxon>
        <taxon>Lecanoromycetes</taxon>
        <taxon>OSLEUM clade</taxon>
        <taxon>Lecanoromycetidae</taxon>
        <taxon>Caliciales</taxon>
        <taxon>Physciaceae</taxon>
        <taxon>Heterodermia</taxon>
    </lineage>
</organism>
<comment type="caution">
    <text evidence="2">The sequence shown here is derived from an EMBL/GenBank/DDBJ whole genome shotgun (WGS) entry which is preliminary data.</text>
</comment>
<keyword evidence="3" id="KW-1185">Reference proteome</keyword>
<name>A0A8H3FTL8_9LECA</name>
<evidence type="ECO:0000313" key="3">
    <source>
        <dbReference type="Proteomes" id="UP000664521"/>
    </source>
</evidence>
<dbReference type="GO" id="GO:0070336">
    <property type="term" value="F:flap-structured DNA binding"/>
    <property type="evidence" value="ECO:0007669"/>
    <property type="project" value="TreeGrafter"/>
</dbReference>
<dbReference type="InterPro" id="IPR012337">
    <property type="entry name" value="RNaseH-like_sf"/>
</dbReference>
<dbReference type="Pfam" id="PF09159">
    <property type="entry name" value="Ydc2-catalyt"/>
    <property type="match status" value="1"/>
</dbReference>
<dbReference type="PANTHER" id="PTHR28072">
    <property type="entry name" value="CRUCIFORM CUTTING ENDONUCLEASE 1, MITOCHONDRIAL-RELATED"/>
    <property type="match status" value="1"/>
</dbReference>
<dbReference type="GO" id="GO:0000403">
    <property type="term" value="F:Y-form DNA binding"/>
    <property type="evidence" value="ECO:0007669"/>
    <property type="project" value="TreeGrafter"/>
</dbReference>
<dbReference type="PANTHER" id="PTHR28072:SF1">
    <property type="entry name" value="CRUCIFORM CUTTING ENDONUCLEASE 1, MITOCHONDRIAL-RELATED"/>
    <property type="match status" value="1"/>
</dbReference>
<dbReference type="SUPFAM" id="SSF53098">
    <property type="entry name" value="Ribonuclease H-like"/>
    <property type="match status" value="1"/>
</dbReference>
<dbReference type="Proteomes" id="UP000664521">
    <property type="component" value="Unassembled WGS sequence"/>
</dbReference>
<dbReference type="InterPro" id="IPR015242">
    <property type="entry name" value="Ydc2_cat"/>
</dbReference>
<feature type="domain" description="Mitochondrial resolvase Ydc2 catalytic" evidence="1">
    <location>
        <begin position="59"/>
        <end position="307"/>
    </location>
</feature>
<dbReference type="GO" id="GO:0000402">
    <property type="term" value="F:crossed form four-way junction DNA binding"/>
    <property type="evidence" value="ECO:0007669"/>
    <property type="project" value="TreeGrafter"/>
</dbReference>
<dbReference type="InterPro" id="IPR036397">
    <property type="entry name" value="RNaseH_sf"/>
</dbReference>